<evidence type="ECO:0000313" key="5">
    <source>
        <dbReference type="Proteomes" id="UP000095492"/>
    </source>
</evidence>
<evidence type="ECO:0000313" key="4">
    <source>
        <dbReference type="EMBL" id="CUN20143.1"/>
    </source>
</evidence>
<sequence>MNAQTNVNNSGQKIRTVDITVTAAMAALVFLGTYIFKIPTISGYVHLGDCMIILTVALFGMKKGAVAGAIGGGLSDFIGGYFYWVVPTLLIKCMWALVMGLIMHKILKDRKGAFLIGAVSGGVLHIIAYTLVRAALYGGRTAIIEIPALTFQTGAGIVIGFVIYMLLKKSGVAGRLSGMLG</sequence>
<gene>
    <name evidence="4" type="ORF">ERS852448_02368</name>
</gene>
<organism evidence="4 5">
    <name type="scientific">Eubacterium ramulus</name>
    <dbReference type="NCBI Taxonomy" id="39490"/>
    <lineage>
        <taxon>Bacteria</taxon>
        <taxon>Bacillati</taxon>
        <taxon>Bacillota</taxon>
        <taxon>Clostridia</taxon>
        <taxon>Eubacteriales</taxon>
        <taxon>Eubacteriaceae</taxon>
        <taxon>Eubacterium</taxon>
    </lineage>
</organism>
<dbReference type="PANTHER" id="PTHR37815:SF3">
    <property type="entry name" value="UPF0397 PROTEIN SPR0429"/>
    <property type="match status" value="1"/>
</dbReference>
<dbReference type="EMBL" id="CYYA01000018">
    <property type="protein sequence ID" value="CUN20143.1"/>
    <property type="molecule type" value="Genomic_DNA"/>
</dbReference>
<feature type="transmembrane region" description="Helical" evidence="3">
    <location>
        <begin position="114"/>
        <end position="136"/>
    </location>
</feature>
<protein>
    <submittedName>
        <fullName evidence="4">Predicted membrane protein</fullName>
    </submittedName>
</protein>
<evidence type="ECO:0000256" key="2">
    <source>
        <dbReference type="ARBA" id="ARBA00022989"/>
    </source>
</evidence>
<keyword evidence="1 3" id="KW-0812">Transmembrane</keyword>
<dbReference type="AlphaFoldDB" id="A0A173UYQ9"/>
<proteinExistence type="predicted"/>
<feature type="transmembrane region" description="Helical" evidence="3">
    <location>
        <begin position="19"/>
        <end position="36"/>
    </location>
</feature>
<dbReference type="GO" id="GO:0016020">
    <property type="term" value="C:membrane"/>
    <property type="evidence" value="ECO:0007669"/>
    <property type="project" value="InterPro"/>
</dbReference>
<name>A0A173UYQ9_EUBRA</name>
<evidence type="ECO:0000256" key="1">
    <source>
        <dbReference type="ARBA" id="ARBA00022692"/>
    </source>
</evidence>
<feature type="transmembrane region" description="Helical" evidence="3">
    <location>
        <begin position="81"/>
        <end position="102"/>
    </location>
</feature>
<accession>A0A173UYQ9</accession>
<reference evidence="4 5" key="1">
    <citation type="submission" date="2015-09" db="EMBL/GenBank/DDBJ databases">
        <authorList>
            <consortium name="Pathogen Informatics"/>
        </authorList>
    </citation>
    <scope>NUCLEOTIDE SEQUENCE [LARGE SCALE GENOMIC DNA]</scope>
    <source>
        <strain evidence="4 5">2789STDY5608891</strain>
    </source>
</reference>
<keyword evidence="2 3" id="KW-1133">Transmembrane helix</keyword>
<dbReference type="Proteomes" id="UP000095492">
    <property type="component" value="Unassembled WGS sequence"/>
</dbReference>
<dbReference type="Gene3D" id="1.10.1760.20">
    <property type="match status" value="1"/>
</dbReference>
<dbReference type="OrthoDB" id="411368at2"/>
<keyword evidence="3" id="KW-0472">Membrane</keyword>
<evidence type="ECO:0000256" key="3">
    <source>
        <dbReference type="SAM" id="Phobius"/>
    </source>
</evidence>
<dbReference type="STRING" id="39490.ERS852448_02368"/>
<dbReference type="RefSeq" id="WP_055290637.1">
    <property type="nucleotide sequence ID" value="NZ_CAXUGT010000007.1"/>
</dbReference>
<dbReference type="PANTHER" id="PTHR37815">
    <property type="entry name" value="UPF0397 PROTEIN BC_2624-RELATED"/>
    <property type="match status" value="1"/>
</dbReference>
<dbReference type="InterPro" id="IPR009825">
    <property type="entry name" value="ECF_substrate-spec-like"/>
</dbReference>
<dbReference type="Pfam" id="PF07155">
    <property type="entry name" value="ECF-ribofla_trS"/>
    <property type="match status" value="1"/>
</dbReference>
<feature type="transmembrane region" description="Helical" evidence="3">
    <location>
        <begin position="142"/>
        <end position="167"/>
    </location>
</feature>
<dbReference type="GeneID" id="97392224"/>